<dbReference type="EMBL" id="BMAW01018995">
    <property type="protein sequence ID" value="GFT61211.1"/>
    <property type="molecule type" value="Genomic_DNA"/>
</dbReference>
<dbReference type="Proteomes" id="UP000887013">
    <property type="component" value="Unassembled WGS sequence"/>
</dbReference>
<sequence length="50" mass="5777">MEDNKDVSEHESETNDDQKSLEDDEDLKIKDEVQSQEATLNKENIISNIL</sequence>
<reference evidence="2" key="1">
    <citation type="submission" date="2020-08" db="EMBL/GenBank/DDBJ databases">
        <title>Multicomponent nature underlies the extraordinary mechanical properties of spider dragline silk.</title>
        <authorList>
            <person name="Kono N."/>
            <person name="Nakamura H."/>
            <person name="Mori M."/>
            <person name="Yoshida Y."/>
            <person name="Ohtoshi R."/>
            <person name="Malay A.D."/>
            <person name="Moran D.A.P."/>
            <person name="Tomita M."/>
            <person name="Numata K."/>
            <person name="Arakawa K."/>
        </authorList>
    </citation>
    <scope>NUCLEOTIDE SEQUENCE</scope>
</reference>
<proteinExistence type="predicted"/>
<comment type="caution">
    <text evidence="2">The sequence shown here is derived from an EMBL/GenBank/DDBJ whole genome shotgun (WGS) entry which is preliminary data.</text>
</comment>
<keyword evidence="3" id="KW-1185">Reference proteome</keyword>
<gene>
    <name evidence="2" type="ORF">NPIL_461841</name>
</gene>
<evidence type="ECO:0000313" key="3">
    <source>
        <dbReference type="Proteomes" id="UP000887013"/>
    </source>
</evidence>
<accession>A0A8X6PB12</accession>
<feature type="region of interest" description="Disordered" evidence="1">
    <location>
        <begin position="1"/>
        <end position="28"/>
    </location>
</feature>
<organism evidence="2 3">
    <name type="scientific">Nephila pilipes</name>
    <name type="common">Giant wood spider</name>
    <name type="synonym">Nephila maculata</name>
    <dbReference type="NCBI Taxonomy" id="299642"/>
    <lineage>
        <taxon>Eukaryota</taxon>
        <taxon>Metazoa</taxon>
        <taxon>Ecdysozoa</taxon>
        <taxon>Arthropoda</taxon>
        <taxon>Chelicerata</taxon>
        <taxon>Arachnida</taxon>
        <taxon>Araneae</taxon>
        <taxon>Araneomorphae</taxon>
        <taxon>Entelegynae</taxon>
        <taxon>Araneoidea</taxon>
        <taxon>Nephilidae</taxon>
        <taxon>Nephila</taxon>
    </lineage>
</organism>
<name>A0A8X6PB12_NEPPI</name>
<dbReference type="AlphaFoldDB" id="A0A8X6PB12"/>
<protein>
    <submittedName>
        <fullName evidence="2">Uncharacterized protein</fullName>
    </submittedName>
</protein>
<feature type="non-terminal residue" evidence="2">
    <location>
        <position position="50"/>
    </location>
</feature>
<evidence type="ECO:0000313" key="2">
    <source>
        <dbReference type="EMBL" id="GFT61211.1"/>
    </source>
</evidence>
<evidence type="ECO:0000256" key="1">
    <source>
        <dbReference type="SAM" id="MobiDB-lite"/>
    </source>
</evidence>